<dbReference type="PANTHER" id="PTHR10408">
    <property type="entry name" value="STEROL O-ACYLTRANSFERASE"/>
    <property type="match status" value="1"/>
</dbReference>
<dbReference type="OrthoDB" id="10039049at2759"/>
<keyword evidence="4" id="KW-0012">Acyltransferase</keyword>
<evidence type="ECO:0000256" key="5">
    <source>
        <dbReference type="SAM" id="Phobius"/>
    </source>
</evidence>
<accession>A0A448XCS0</accession>
<feature type="transmembrane region" description="Helical" evidence="5">
    <location>
        <begin position="136"/>
        <end position="159"/>
    </location>
</feature>
<comment type="caution">
    <text evidence="6">The sequence shown here is derived from an EMBL/GenBank/DDBJ whole genome shotgun (WGS) entry which is preliminary data.</text>
</comment>
<keyword evidence="5" id="KW-0812">Transmembrane</keyword>
<comment type="subcellular location">
    <subcellularLocation>
        <location evidence="1">Endoplasmic reticulum membrane</location>
        <topology evidence="1">Multi-pass membrane protein</topology>
    </subcellularLocation>
</comment>
<proteinExistence type="predicted"/>
<keyword evidence="7" id="KW-1185">Reference proteome</keyword>
<keyword evidence="3" id="KW-0256">Endoplasmic reticulum</keyword>
<dbReference type="PANTHER" id="PTHR10408:SF8">
    <property type="entry name" value="O-ACYLTRANSFERASE"/>
    <property type="match status" value="1"/>
</dbReference>
<protein>
    <recommendedName>
        <fullName evidence="8">Wax synthase domain-containing protein</fullName>
    </recommendedName>
</protein>
<name>A0A448XCS0_9PLAT</name>
<feature type="transmembrane region" description="Helical" evidence="5">
    <location>
        <begin position="171"/>
        <end position="190"/>
    </location>
</feature>
<organism evidence="6 7">
    <name type="scientific">Protopolystoma xenopodis</name>
    <dbReference type="NCBI Taxonomy" id="117903"/>
    <lineage>
        <taxon>Eukaryota</taxon>
        <taxon>Metazoa</taxon>
        <taxon>Spiralia</taxon>
        <taxon>Lophotrochozoa</taxon>
        <taxon>Platyhelminthes</taxon>
        <taxon>Monogenea</taxon>
        <taxon>Polyopisthocotylea</taxon>
        <taxon>Polystomatidea</taxon>
        <taxon>Polystomatidae</taxon>
        <taxon>Protopolystoma</taxon>
    </lineage>
</organism>
<dbReference type="Proteomes" id="UP000784294">
    <property type="component" value="Unassembled WGS sequence"/>
</dbReference>
<dbReference type="EMBL" id="CAAALY010246281">
    <property type="protein sequence ID" value="VEL33718.1"/>
    <property type="molecule type" value="Genomic_DNA"/>
</dbReference>
<reference evidence="6" key="1">
    <citation type="submission" date="2018-11" db="EMBL/GenBank/DDBJ databases">
        <authorList>
            <consortium name="Pathogen Informatics"/>
        </authorList>
    </citation>
    <scope>NUCLEOTIDE SEQUENCE</scope>
</reference>
<keyword evidence="2" id="KW-0808">Transferase</keyword>
<dbReference type="GO" id="GO:0008374">
    <property type="term" value="F:O-acyltransferase activity"/>
    <property type="evidence" value="ECO:0007669"/>
    <property type="project" value="InterPro"/>
</dbReference>
<keyword evidence="5" id="KW-0472">Membrane</keyword>
<sequence length="212" mass="24337">MKMHAFVREKVVAHFNKDHSEVSEAVHLMPYLYFLFAPTLLYRDMYPRLPTCRWRFVVTNLCQGVFCVLFMYFLTAHFLLPFVASSPLATGETVNSIHLLTSITQILGSHVGWQTTLASFAVFLLSGAYHEYIMSLALGFFCPIQLIGIGLCGLPGILLTKRYVNSTVYELLTLASVSHFVLTYTLEWYAHRLRGPIFGDWRDFWLPYTLFS</sequence>
<evidence type="ECO:0000256" key="1">
    <source>
        <dbReference type="ARBA" id="ARBA00004477"/>
    </source>
</evidence>
<evidence type="ECO:0000256" key="2">
    <source>
        <dbReference type="ARBA" id="ARBA00022679"/>
    </source>
</evidence>
<gene>
    <name evidence="6" type="ORF">PXEA_LOCUS27158</name>
</gene>
<evidence type="ECO:0000256" key="4">
    <source>
        <dbReference type="ARBA" id="ARBA00023315"/>
    </source>
</evidence>
<evidence type="ECO:0000256" key="3">
    <source>
        <dbReference type="ARBA" id="ARBA00022824"/>
    </source>
</evidence>
<keyword evidence="5" id="KW-1133">Transmembrane helix</keyword>
<feature type="transmembrane region" description="Helical" evidence="5">
    <location>
        <begin position="111"/>
        <end position="129"/>
    </location>
</feature>
<dbReference type="AlphaFoldDB" id="A0A448XCS0"/>
<evidence type="ECO:0000313" key="7">
    <source>
        <dbReference type="Proteomes" id="UP000784294"/>
    </source>
</evidence>
<dbReference type="GO" id="GO:0005789">
    <property type="term" value="C:endoplasmic reticulum membrane"/>
    <property type="evidence" value="ECO:0007669"/>
    <property type="project" value="UniProtKB-SubCell"/>
</dbReference>
<feature type="transmembrane region" description="Helical" evidence="5">
    <location>
        <begin position="54"/>
        <end position="80"/>
    </location>
</feature>
<dbReference type="InterPro" id="IPR014371">
    <property type="entry name" value="Oat_ACAT_DAG_ARE"/>
</dbReference>
<evidence type="ECO:0000313" key="6">
    <source>
        <dbReference type="EMBL" id="VEL33718.1"/>
    </source>
</evidence>
<evidence type="ECO:0008006" key="8">
    <source>
        <dbReference type="Google" id="ProtNLM"/>
    </source>
</evidence>